<evidence type="ECO:0000256" key="1">
    <source>
        <dbReference type="SAM" id="SignalP"/>
    </source>
</evidence>
<evidence type="ECO:0000313" key="3">
    <source>
        <dbReference type="Proteomes" id="UP001515480"/>
    </source>
</evidence>
<evidence type="ECO:0000313" key="2">
    <source>
        <dbReference type="EMBL" id="KAL1525117.1"/>
    </source>
</evidence>
<keyword evidence="3" id="KW-1185">Reference proteome</keyword>
<organism evidence="2 3">
    <name type="scientific">Prymnesium parvum</name>
    <name type="common">Toxic golden alga</name>
    <dbReference type="NCBI Taxonomy" id="97485"/>
    <lineage>
        <taxon>Eukaryota</taxon>
        <taxon>Haptista</taxon>
        <taxon>Haptophyta</taxon>
        <taxon>Prymnesiophyceae</taxon>
        <taxon>Prymnesiales</taxon>
        <taxon>Prymnesiaceae</taxon>
        <taxon>Prymnesium</taxon>
    </lineage>
</organism>
<feature type="chain" id="PRO_5044243142" evidence="1">
    <location>
        <begin position="24"/>
        <end position="250"/>
    </location>
</feature>
<dbReference type="EMBL" id="JBGBPQ010000004">
    <property type="protein sequence ID" value="KAL1525117.1"/>
    <property type="molecule type" value="Genomic_DNA"/>
</dbReference>
<dbReference type="Proteomes" id="UP001515480">
    <property type="component" value="Unassembled WGS sequence"/>
</dbReference>
<sequence>MRAGKLLLAELLLLLRFTSAGWAATPRLCRRVGSHPLNERRSSLLARPSPFVIPHMLAAHNAEKVTTTVVEPTKDEATTFRITCAIGAALFGGRIFGRLLAAAIGTIVAHSLLRSPTRRGAEARELAHMLTTALKHGRVWAEQALASAAEGARQRNVPQLLQSGLDGASKFLEVLVEEIRAFDHGVGASAKAREMIVSVWARLVTITWVSKLRTRLAALCAESGLQDRLQQFQANVDLRCTLERSKPHER</sequence>
<comment type="caution">
    <text evidence="2">The sequence shown here is derived from an EMBL/GenBank/DDBJ whole genome shotgun (WGS) entry which is preliminary data.</text>
</comment>
<accession>A0AB34JW32</accession>
<protein>
    <submittedName>
        <fullName evidence="2">Uncharacterized protein</fullName>
    </submittedName>
</protein>
<proteinExistence type="predicted"/>
<keyword evidence="1" id="KW-0732">Signal</keyword>
<name>A0AB34JW32_PRYPA</name>
<gene>
    <name evidence="2" type="ORF">AB1Y20_019989</name>
</gene>
<feature type="signal peptide" evidence="1">
    <location>
        <begin position="1"/>
        <end position="23"/>
    </location>
</feature>
<reference evidence="2 3" key="1">
    <citation type="journal article" date="2024" name="Science">
        <title>Giant polyketide synthase enzymes in the biosynthesis of giant marine polyether toxins.</title>
        <authorList>
            <person name="Fallon T.R."/>
            <person name="Shende V.V."/>
            <person name="Wierzbicki I.H."/>
            <person name="Pendleton A.L."/>
            <person name="Watervoot N.F."/>
            <person name="Auber R.P."/>
            <person name="Gonzalez D.J."/>
            <person name="Wisecaver J.H."/>
            <person name="Moore B.S."/>
        </authorList>
    </citation>
    <scope>NUCLEOTIDE SEQUENCE [LARGE SCALE GENOMIC DNA]</scope>
    <source>
        <strain evidence="2 3">12B1</strain>
    </source>
</reference>
<dbReference type="AlphaFoldDB" id="A0AB34JW32"/>